<organism evidence="5 6">
    <name type="scientific">Actinophytocola oryzae</name>
    <dbReference type="NCBI Taxonomy" id="502181"/>
    <lineage>
        <taxon>Bacteria</taxon>
        <taxon>Bacillati</taxon>
        <taxon>Actinomycetota</taxon>
        <taxon>Actinomycetes</taxon>
        <taxon>Pseudonocardiales</taxon>
        <taxon>Pseudonocardiaceae</taxon>
    </lineage>
</organism>
<protein>
    <submittedName>
        <fullName evidence="5">CubicO group peptidase (Beta-lactamase class C family)</fullName>
    </submittedName>
</protein>
<dbReference type="InterPro" id="IPR012338">
    <property type="entry name" value="Beta-lactam/transpept-like"/>
</dbReference>
<evidence type="ECO:0000259" key="3">
    <source>
        <dbReference type="Pfam" id="PF00561"/>
    </source>
</evidence>
<dbReference type="Pfam" id="PF00561">
    <property type="entry name" value="Abhydrolase_1"/>
    <property type="match status" value="1"/>
</dbReference>
<dbReference type="InterPro" id="IPR013595">
    <property type="entry name" value="Pept_S33_TAP-like_C"/>
</dbReference>
<name>A0A4R7W501_9PSEU</name>
<accession>A0A4R7W501</accession>
<dbReference type="InterPro" id="IPR000073">
    <property type="entry name" value="AB_hydrolase_1"/>
</dbReference>
<dbReference type="AlphaFoldDB" id="A0A4R7W501"/>
<proteinExistence type="predicted"/>
<dbReference type="OrthoDB" id="613638at2"/>
<dbReference type="Proteomes" id="UP000294927">
    <property type="component" value="Unassembled WGS sequence"/>
</dbReference>
<dbReference type="Gene3D" id="3.40.710.10">
    <property type="entry name" value="DD-peptidase/beta-lactamase superfamily"/>
    <property type="match status" value="1"/>
</dbReference>
<dbReference type="InterPro" id="IPR029058">
    <property type="entry name" value="AB_hydrolase_fold"/>
</dbReference>
<evidence type="ECO:0000259" key="2">
    <source>
        <dbReference type="Pfam" id="PF00144"/>
    </source>
</evidence>
<feature type="domain" description="AB hydrolase-1" evidence="3">
    <location>
        <begin position="79"/>
        <end position="232"/>
    </location>
</feature>
<dbReference type="Gene3D" id="3.40.50.1820">
    <property type="entry name" value="alpha/beta hydrolase"/>
    <property type="match status" value="1"/>
</dbReference>
<keyword evidence="6" id="KW-1185">Reference proteome</keyword>
<dbReference type="PANTHER" id="PTHR46825:SF7">
    <property type="entry name" value="D-ALANYL-D-ALANINE CARBOXYPEPTIDASE"/>
    <property type="match status" value="1"/>
</dbReference>
<dbReference type="InterPro" id="IPR001466">
    <property type="entry name" value="Beta-lactam-related"/>
</dbReference>
<dbReference type="PANTHER" id="PTHR46825">
    <property type="entry name" value="D-ALANYL-D-ALANINE-CARBOXYPEPTIDASE/ENDOPEPTIDASE AMPH"/>
    <property type="match status" value="1"/>
</dbReference>
<comment type="caution">
    <text evidence="5">The sequence shown here is derived from an EMBL/GenBank/DDBJ whole genome shotgun (WGS) entry which is preliminary data.</text>
</comment>
<evidence type="ECO:0000313" key="6">
    <source>
        <dbReference type="Proteomes" id="UP000294927"/>
    </source>
</evidence>
<feature type="domain" description="Beta-lactamase-related" evidence="2">
    <location>
        <begin position="478"/>
        <end position="799"/>
    </location>
</feature>
<evidence type="ECO:0000259" key="4">
    <source>
        <dbReference type="Pfam" id="PF08386"/>
    </source>
</evidence>
<dbReference type="GO" id="GO:0003824">
    <property type="term" value="F:catalytic activity"/>
    <property type="evidence" value="ECO:0007669"/>
    <property type="project" value="UniProtKB-ARBA"/>
</dbReference>
<feature type="domain" description="Peptidase S33 tripeptidyl aminopeptidase-like C-terminal" evidence="4">
    <location>
        <begin position="377"/>
        <end position="467"/>
    </location>
</feature>
<keyword evidence="1" id="KW-0732">Signal</keyword>
<evidence type="ECO:0000256" key="1">
    <source>
        <dbReference type="SAM" id="SignalP"/>
    </source>
</evidence>
<dbReference type="Pfam" id="PF00144">
    <property type="entry name" value="Beta-lactamase"/>
    <property type="match status" value="1"/>
</dbReference>
<sequence length="809" mass="86455">MRKTMRKTLTLLGVVAGVVALGQAPATAEDLAWGPCPFEGRAECATVRVPVDYRHPDGDGLDVHISRLRSERPDLRRGTLVMNQGGPGPHLTDTARIHELVPRSVLDAYDIVSFDQRGFGTSAPVHCGLTPDEQFTFPWPLPGGEPAMRGRARRIADKCAAQPLVPFLGTADVARDMDRIRAALGEDTITYVGVSYGTYLGEVYDAMFPDRVDRMLLDSNVDAASAWRNTFRDSMTTGVDVRFRDFAAYLGRDPADVRQEFLGLVDGLDRTPLATPSGVLTGAHLRITLFASLYDDGAFPLAARMITAVRDRDAAAAAELGDELQVWYDDDNDASAEMGVFCADGTFPHDPEVYATQAKADAKRYPLTGGAGAAIWPCAYWASDPADPPVRVSPRGRSNILLTNNLRDPATTIGAASALRRQYGDRARLVGVDQGGHGAFMFSANACVQQIGADFLVHGARPEDMTCPSAHAGLAGALAHLTTATGVPGAAAEVDGVPLASGVADVRTGRPMRATDRVRIFSNTKAFVATVVLQLVGEGKVELDAPMSRYLPGVLPYHEDSTVREVLQHTSGVPDFDSSVFGPGGYEAHRLDHHTPEGLVADATANPPLSKEFHYSTTNYVLAGMIVEAVTGHPYADEVRDRVLRPLHLRDTVLPGDTAAIPGRHAQGYAHVDAEDRINDQGRRIDVTTLNPSLVWAGGEAVSTVGDLNRFFSALLDGRLLAPAQLAEMRKTVPAPELIAGAGYGLGLIRVPLSCGGECWTHGGSGLGFQTRSGVTTDGRQVSIVVNTSPNTPEQSRAMLDAVDTALCE</sequence>
<reference evidence="5 6" key="1">
    <citation type="submission" date="2019-03" db="EMBL/GenBank/DDBJ databases">
        <title>Genomic Encyclopedia of Archaeal and Bacterial Type Strains, Phase II (KMG-II): from individual species to whole genera.</title>
        <authorList>
            <person name="Goeker M."/>
        </authorList>
    </citation>
    <scope>NUCLEOTIDE SEQUENCE [LARGE SCALE GENOMIC DNA]</scope>
    <source>
        <strain evidence="5 6">DSM 45499</strain>
    </source>
</reference>
<dbReference type="InterPro" id="IPR050491">
    <property type="entry name" value="AmpC-like"/>
</dbReference>
<gene>
    <name evidence="5" type="ORF">CLV71_101669</name>
</gene>
<dbReference type="Pfam" id="PF08386">
    <property type="entry name" value="Abhydrolase_4"/>
    <property type="match status" value="1"/>
</dbReference>
<dbReference type="SUPFAM" id="SSF56601">
    <property type="entry name" value="beta-lactamase/transpeptidase-like"/>
    <property type="match status" value="1"/>
</dbReference>
<dbReference type="RefSeq" id="WP_133901021.1">
    <property type="nucleotide sequence ID" value="NZ_SOCP01000001.1"/>
</dbReference>
<dbReference type="SUPFAM" id="SSF53474">
    <property type="entry name" value="alpha/beta-Hydrolases"/>
    <property type="match status" value="1"/>
</dbReference>
<feature type="chain" id="PRO_5020479821" evidence="1">
    <location>
        <begin position="29"/>
        <end position="809"/>
    </location>
</feature>
<evidence type="ECO:0000313" key="5">
    <source>
        <dbReference type="EMBL" id="TDV57796.1"/>
    </source>
</evidence>
<feature type="signal peptide" evidence="1">
    <location>
        <begin position="1"/>
        <end position="28"/>
    </location>
</feature>
<dbReference type="EMBL" id="SOCP01000001">
    <property type="protein sequence ID" value="TDV57796.1"/>
    <property type="molecule type" value="Genomic_DNA"/>
</dbReference>